<dbReference type="VEuPathDB" id="AmoebaDB:EHI5A_195110"/>
<dbReference type="VEuPathDB" id="AmoebaDB:EHI8A_168700"/>
<protein>
    <recommendedName>
        <fullName evidence="2">C2 NT-type domain-containing protein</fullName>
    </recommendedName>
</protein>
<dbReference type="VEuPathDB" id="AmoebaDB:KM1_240360"/>
<feature type="domain" description="C2 NT-type" evidence="2">
    <location>
        <begin position="1"/>
        <end position="149"/>
    </location>
</feature>
<dbReference type="InterPro" id="IPR019448">
    <property type="entry name" value="NT-C2"/>
</dbReference>
<dbReference type="EMBL" id="BDEQ01000001">
    <property type="protein sequence ID" value="GAT94590.1"/>
    <property type="molecule type" value="Genomic_DNA"/>
</dbReference>
<dbReference type="VEuPathDB" id="AmoebaDB:EHI7A_149460"/>
<organism evidence="3 4">
    <name type="scientific">Entamoeba histolytica</name>
    <dbReference type="NCBI Taxonomy" id="5759"/>
    <lineage>
        <taxon>Eukaryota</taxon>
        <taxon>Amoebozoa</taxon>
        <taxon>Evosea</taxon>
        <taxon>Archamoebae</taxon>
        <taxon>Mastigamoebida</taxon>
        <taxon>Entamoebidae</taxon>
        <taxon>Entamoeba</taxon>
    </lineage>
</organism>
<dbReference type="AlphaFoldDB" id="A0A5K1TTY9"/>
<dbReference type="Proteomes" id="UP000078387">
    <property type="component" value="Unassembled WGS sequence"/>
</dbReference>
<proteinExistence type="predicted"/>
<evidence type="ECO:0000259" key="2">
    <source>
        <dbReference type="PROSITE" id="PS51840"/>
    </source>
</evidence>
<dbReference type="OMA" id="CANINSR"/>
<accession>A0A5K1TTY9</accession>
<gene>
    <name evidence="3" type="ORF">CL6EHI_064320</name>
</gene>
<sequence>MFRRKRNIIKYTFTVEIKRVIGVKKYQGHTLFIKWWRGSKSKSGVLKRSLVKEDEALWNSSFTFDTKLQPRGNDGFKPKQLVLSIYVVKTSSEILIGRVKLDLAQYIDMNDKIITFPFTEGECKKGQVEACLFSAEKGSTISISTSLATNQQGLNNTDKKNEEGNTSLYSETTIETSFHDSVGSLNELIKQRDELKVEFDENEEEYGQLCDEIDNLQAQIDELGNNIPFDNVSFLSPSSYNFLFEKVLFNTNLKFIEDQPEIAIILFNRIHDGDEIVKQENDGLDHQDEMTEGDNLEEGYDDTVDIPFVSLLFAIINGIVRLSSGSPTRLCYWLSTILRLYAMIHLARFDPKRKRLSEMCQQSIESCISMILTSIIDYSISKTEPYVSDIFLNPKTRLQNERVFNSVLSVLNEMNNNHIDVIFKEEYVKLYFRYLDRYLFNYILHTSPSINVEIALNILMQTARTRSLIPSELKIQECFNLTGNVAKIIQLNLESFQPNELFSQINVINPQSMFEIIKKITPPLKKAIITKYQQAVLGQIKVIDIDPYASVSIDKTTLDKFLFKQN</sequence>
<dbReference type="Pfam" id="PF10358">
    <property type="entry name" value="NT-C2"/>
    <property type="match status" value="1"/>
</dbReference>
<feature type="coiled-coil region" evidence="1">
    <location>
        <begin position="185"/>
        <end position="226"/>
    </location>
</feature>
<keyword evidence="1" id="KW-0175">Coiled coil</keyword>
<reference evidence="3 4" key="1">
    <citation type="submission" date="2016-05" db="EMBL/GenBank/DDBJ databases">
        <title>First whole genome sequencing of Entamoeba histolytica HM1:IMSS-clone-6.</title>
        <authorList>
            <person name="Mukherjee Avik.K."/>
            <person name="Izumyama S."/>
            <person name="Nakada-Tsukui K."/>
            <person name="Nozaki T."/>
        </authorList>
    </citation>
    <scope>NUCLEOTIDE SEQUENCE [LARGE SCALE GENOMIC DNA]</scope>
    <source>
        <strain evidence="3 4">HM1:IMSS clone 6</strain>
    </source>
</reference>
<evidence type="ECO:0000256" key="1">
    <source>
        <dbReference type="SAM" id="Coils"/>
    </source>
</evidence>
<name>A0A5K1TTY9_ENTHI</name>
<comment type="caution">
    <text evidence="3">The sequence shown here is derived from an EMBL/GenBank/DDBJ whole genome shotgun (WGS) entry which is preliminary data.</text>
</comment>
<dbReference type="VEuPathDB" id="AmoebaDB:EHI_064320"/>
<dbReference type="PROSITE" id="PS51840">
    <property type="entry name" value="C2_NT"/>
    <property type="match status" value="1"/>
</dbReference>
<evidence type="ECO:0000313" key="4">
    <source>
        <dbReference type="Proteomes" id="UP000078387"/>
    </source>
</evidence>
<evidence type="ECO:0000313" key="3">
    <source>
        <dbReference type="EMBL" id="GAT94590.1"/>
    </source>
</evidence>